<sequence>MMQKQHDSRCSSKYFSPSSHPSLPFADTSGSPPVNLSNAGRNRISLRKRHENSKQITEKLAQTDPMHDFFPPLVLGELKKQTNILIEGLDSRSHRNKSDEITSAGDVDRNAVECPALWTPPTPMRGNHTTPDAEHTVTNKPENKSDMLKEKLHQLLDCAFKIRNAIPAELQYPHSGSTDTLHMPTGAIMTPATQTEPVNTYVKFLQVIDEGAGFSSETTDSGNRSWTRNQTSPGRIRMMINRTRTVDTTGHQKKGRSTNTDRRNSDYSLDSVLNETLNRKNIPNLSQNRKSPNVDVTVAEVMIDHTVEEGTDKRFPKTSEKSQPYASSLRQRSEKIGKMPSADTITVTKADEKHFSLTDYISSLKQVNIRSPATKRTREFSIKSKTYFDFDDYYEKLINMHNKYKVITDSVNSFHLKQL</sequence>
<reference evidence="2 3" key="1">
    <citation type="journal article" date="2019" name="Sci. Rep.">
        <title>Orb-weaving spider Araneus ventricosus genome elucidates the spidroin gene catalogue.</title>
        <authorList>
            <person name="Kono N."/>
            <person name="Nakamura H."/>
            <person name="Ohtoshi R."/>
            <person name="Moran D.A.P."/>
            <person name="Shinohara A."/>
            <person name="Yoshida Y."/>
            <person name="Fujiwara M."/>
            <person name="Mori M."/>
            <person name="Tomita M."/>
            <person name="Arakawa K."/>
        </authorList>
    </citation>
    <scope>NUCLEOTIDE SEQUENCE [LARGE SCALE GENOMIC DNA]</scope>
</reference>
<feature type="compositionally biased region" description="Low complexity" evidence="1">
    <location>
        <begin position="11"/>
        <end position="22"/>
    </location>
</feature>
<feature type="region of interest" description="Disordered" evidence="1">
    <location>
        <begin position="243"/>
        <end position="267"/>
    </location>
</feature>
<protein>
    <submittedName>
        <fullName evidence="2">Uncharacterized protein</fullName>
    </submittedName>
</protein>
<feature type="compositionally biased region" description="Basic and acidic residues" evidence="1">
    <location>
        <begin position="310"/>
        <end position="320"/>
    </location>
</feature>
<proteinExistence type="predicted"/>
<feature type="compositionally biased region" description="Basic and acidic residues" evidence="1">
    <location>
        <begin position="1"/>
        <end position="10"/>
    </location>
</feature>
<feature type="compositionally biased region" description="Polar residues" evidence="1">
    <location>
        <begin position="28"/>
        <end position="40"/>
    </location>
</feature>
<evidence type="ECO:0000313" key="2">
    <source>
        <dbReference type="EMBL" id="GBO04737.1"/>
    </source>
</evidence>
<feature type="compositionally biased region" description="Polar residues" evidence="1">
    <location>
        <begin position="215"/>
        <end position="232"/>
    </location>
</feature>
<dbReference type="EMBL" id="BGPR01031570">
    <property type="protein sequence ID" value="GBO04737.1"/>
    <property type="molecule type" value="Genomic_DNA"/>
</dbReference>
<feature type="region of interest" description="Disordered" evidence="1">
    <location>
        <begin position="310"/>
        <end position="333"/>
    </location>
</feature>
<gene>
    <name evidence="2" type="ORF">AVEN_147448_1</name>
</gene>
<keyword evidence="3" id="KW-1185">Reference proteome</keyword>
<feature type="region of interest" description="Disordered" evidence="1">
    <location>
        <begin position="1"/>
        <end position="59"/>
    </location>
</feature>
<feature type="region of interest" description="Disordered" evidence="1">
    <location>
        <begin position="116"/>
        <end position="140"/>
    </location>
</feature>
<dbReference type="Proteomes" id="UP000499080">
    <property type="component" value="Unassembled WGS sequence"/>
</dbReference>
<organism evidence="2 3">
    <name type="scientific">Araneus ventricosus</name>
    <name type="common">Orbweaver spider</name>
    <name type="synonym">Epeira ventricosa</name>
    <dbReference type="NCBI Taxonomy" id="182803"/>
    <lineage>
        <taxon>Eukaryota</taxon>
        <taxon>Metazoa</taxon>
        <taxon>Ecdysozoa</taxon>
        <taxon>Arthropoda</taxon>
        <taxon>Chelicerata</taxon>
        <taxon>Arachnida</taxon>
        <taxon>Araneae</taxon>
        <taxon>Araneomorphae</taxon>
        <taxon>Entelegynae</taxon>
        <taxon>Araneoidea</taxon>
        <taxon>Araneidae</taxon>
        <taxon>Araneus</taxon>
    </lineage>
</organism>
<dbReference type="OrthoDB" id="6427979at2759"/>
<feature type="compositionally biased region" description="Basic and acidic residues" evidence="1">
    <location>
        <begin position="131"/>
        <end position="140"/>
    </location>
</feature>
<feature type="compositionally biased region" description="Polar residues" evidence="1">
    <location>
        <begin position="321"/>
        <end position="330"/>
    </location>
</feature>
<dbReference type="AlphaFoldDB" id="A0A4Y2TZH0"/>
<evidence type="ECO:0000256" key="1">
    <source>
        <dbReference type="SAM" id="MobiDB-lite"/>
    </source>
</evidence>
<accession>A0A4Y2TZH0</accession>
<feature type="region of interest" description="Disordered" evidence="1">
    <location>
        <begin position="213"/>
        <end position="232"/>
    </location>
</feature>
<name>A0A4Y2TZH0_ARAVE</name>
<evidence type="ECO:0000313" key="3">
    <source>
        <dbReference type="Proteomes" id="UP000499080"/>
    </source>
</evidence>
<comment type="caution">
    <text evidence="2">The sequence shown here is derived from an EMBL/GenBank/DDBJ whole genome shotgun (WGS) entry which is preliminary data.</text>
</comment>